<reference evidence="2" key="1">
    <citation type="submission" date="2019-07" db="EMBL/GenBank/DDBJ databases">
        <authorList>
            <person name="Dittberner H."/>
        </authorList>
    </citation>
    <scope>NUCLEOTIDE SEQUENCE [LARGE SCALE GENOMIC DNA]</scope>
</reference>
<dbReference type="InterPro" id="IPR013187">
    <property type="entry name" value="F-box-assoc_dom_typ3"/>
</dbReference>
<dbReference type="EMBL" id="CABITT030000004">
    <property type="protein sequence ID" value="VVB02251.1"/>
    <property type="molecule type" value="Genomic_DNA"/>
</dbReference>
<dbReference type="OrthoDB" id="1108153at2759"/>
<gene>
    <name evidence="2" type="ORF">ANE_LOCUS12695</name>
</gene>
<dbReference type="AlphaFoldDB" id="A0A565BKT8"/>
<organism evidence="2 3">
    <name type="scientific">Arabis nemorensis</name>
    <dbReference type="NCBI Taxonomy" id="586526"/>
    <lineage>
        <taxon>Eukaryota</taxon>
        <taxon>Viridiplantae</taxon>
        <taxon>Streptophyta</taxon>
        <taxon>Embryophyta</taxon>
        <taxon>Tracheophyta</taxon>
        <taxon>Spermatophyta</taxon>
        <taxon>Magnoliopsida</taxon>
        <taxon>eudicotyledons</taxon>
        <taxon>Gunneridae</taxon>
        <taxon>Pentapetalae</taxon>
        <taxon>rosids</taxon>
        <taxon>malvids</taxon>
        <taxon>Brassicales</taxon>
        <taxon>Brassicaceae</taxon>
        <taxon>Arabideae</taxon>
        <taxon>Arabis</taxon>
    </lineage>
</organism>
<dbReference type="Proteomes" id="UP000489600">
    <property type="component" value="Unassembled WGS sequence"/>
</dbReference>
<keyword evidence="3" id="KW-1185">Reference proteome</keyword>
<evidence type="ECO:0000313" key="3">
    <source>
        <dbReference type="Proteomes" id="UP000489600"/>
    </source>
</evidence>
<protein>
    <recommendedName>
        <fullName evidence="1">F-box associated beta-propeller type 3 domain-containing protein</fullName>
    </recommendedName>
</protein>
<evidence type="ECO:0000259" key="1">
    <source>
        <dbReference type="Pfam" id="PF08268"/>
    </source>
</evidence>
<dbReference type="Pfam" id="PF08268">
    <property type="entry name" value="FBA_3"/>
    <property type="match status" value="1"/>
</dbReference>
<proteinExistence type="predicted"/>
<comment type="caution">
    <text evidence="2">The sequence shown here is derived from an EMBL/GenBank/DDBJ whole genome shotgun (WGS) entry which is preliminary data.</text>
</comment>
<evidence type="ECO:0000313" key="2">
    <source>
        <dbReference type="EMBL" id="VVB02251.1"/>
    </source>
</evidence>
<name>A0A565BKT8_9BRAS</name>
<sequence length="94" mass="11212">MRGCFMGEARGLACFRIETRVRICNFYTRQVVELPRVRRFEAIGKIVERYYFGHDLVHDEYKVLSLNIKCCYLELELHGERFNGTFITDLAREE</sequence>
<feature type="domain" description="F-box associated beta-propeller type 3" evidence="1">
    <location>
        <begin position="5"/>
        <end position="67"/>
    </location>
</feature>
<accession>A0A565BKT8</accession>